<protein>
    <submittedName>
        <fullName evidence="4">8-oxo-dGTP pyrophosphatase MutT, NUDIX family</fullName>
    </submittedName>
</protein>
<dbReference type="EMBL" id="FMYM01000012">
    <property type="protein sequence ID" value="SDC66397.1"/>
    <property type="molecule type" value="Genomic_DNA"/>
</dbReference>
<keyword evidence="2" id="KW-0378">Hydrolase</keyword>
<dbReference type="Proteomes" id="UP000242662">
    <property type="component" value="Unassembled WGS sequence"/>
</dbReference>
<dbReference type="Pfam" id="PF00293">
    <property type="entry name" value="NUDIX"/>
    <property type="match status" value="1"/>
</dbReference>
<reference evidence="5" key="1">
    <citation type="submission" date="2016-09" db="EMBL/GenBank/DDBJ databases">
        <authorList>
            <person name="Varghese N."/>
            <person name="Submissions S."/>
        </authorList>
    </citation>
    <scope>NUCLEOTIDE SEQUENCE [LARGE SCALE GENOMIC DNA]</scope>
    <source>
        <strain evidence="5">25nlg</strain>
    </source>
</reference>
<comment type="cofactor">
    <cofactor evidence="1">
        <name>Mg(2+)</name>
        <dbReference type="ChEBI" id="CHEBI:18420"/>
    </cofactor>
</comment>
<dbReference type="PANTHER" id="PTHR43046">
    <property type="entry name" value="GDP-MANNOSE MANNOSYL HYDROLASE"/>
    <property type="match status" value="1"/>
</dbReference>
<evidence type="ECO:0000313" key="5">
    <source>
        <dbReference type="Proteomes" id="UP000242662"/>
    </source>
</evidence>
<keyword evidence="5" id="KW-1185">Reference proteome</keyword>
<dbReference type="InterPro" id="IPR000086">
    <property type="entry name" value="NUDIX_hydrolase_dom"/>
</dbReference>
<name>A0A1G6NGH8_9BACI</name>
<dbReference type="SUPFAM" id="SSF55811">
    <property type="entry name" value="Nudix"/>
    <property type="match status" value="1"/>
</dbReference>
<dbReference type="PANTHER" id="PTHR43046:SF14">
    <property type="entry name" value="MUTT_NUDIX FAMILY PROTEIN"/>
    <property type="match status" value="1"/>
</dbReference>
<dbReference type="PROSITE" id="PS00893">
    <property type="entry name" value="NUDIX_BOX"/>
    <property type="match status" value="1"/>
</dbReference>
<proteinExistence type="predicted"/>
<feature type="domain" description="Nudix hydrolase" evidence="3">
    <location>
        <begin position="6"/>
        <end position="159"/>
    </location>
</feature>
<dbReference type="GO" id="GO:0016787">
    <property type="term" value="F:hydrolase activity"/>
    <property type="evidence" value="ECO:0007669"/>
    <property type="project" value="UniProtKB-KW"/>
</dbReference>
<dbReference type="Gene3D" id="3.90.79.10">
    <property type="entry name" value="Nucleoside Triphosphate Pyrophosphohydrolase"/>
    <property type="match status" value="1"/>
</dbReference>
<dbReference type="PROSITE" id="PS51462">
    <property type="entry name" value="NUDIX"/>
    <property type="match status" value="1"/>
</dbReference>
<organism evidence="4 5">
    <name type="scientific">Shouchella lonarensis</name>
    <dbReference type="NCBI Taxonomy" id="1464122"/>
    <lineage>
        <taxon>Bacteria</taxon>
        <taxon>Bacillati</taxon>
        <taxon>Bacillota</taxon>
        <taxon>Bacilli</taxon>
        <taxon>Bacillales</taxon>
        <taxon>Bacillaceae</taxon>
        <taxon>Shouchella</taxon>
    </lineage>
</organism>
<gene>
    <name evidence="4" type="ORF">SAMN05421737_11262</name>
</gene>
<dbReference type="RefSeq" id="WP_090776539.1">
    <property type="nucleotide sequence ID" value="NZ_FMYM01000012.1"/>
</dbReference>
<dbReference type="AlphaFoldDB" id="A0A1G6NGH8"/>
<dbReference type="InterPro" id="IPR020084">
    <property type="entry name" value="NUDIX_hydrolase_CS"/>
</dbReference>
<accession>A0A1G6NGH8</accession>
<evidence type="ECO:0000256" key="1">
    <source>
        <dbReference type="ARBA" id="ARBA00001946"/>
    </source>
</evidence>
<evidence type="ECO:0000259" key="3">
    <source>
        <dbReference type="PROSITE" id="PS51462"/>
    </source>
</evidence>
<dbReference type="STRING" id="1464122.SAMN05421737_11262"/>
<sequence length="159" mass="19167">METTEVKKALAYITRYRDGEWQLLVYKHRDDPESDIHVPGGGVEKNEDEKEAAVREVFEETGLTNIEYVRRIGVYKYFSTYRNEYQRRFVYHFKEKEDGLIPDRWEYVVKCDGKDNGWVFQFFWLPIHTIVGVNEDDCDKWQVIRSDYLPDLIRLEKEN</sequence>
<evidence type="ECO:0000313" key="4">
    <source>
        <dbReference type="EMBL" id="SDC66397.1"/>
    </source>
</evidence>
<evidence type="ECO:0000256" key="2">
    <source>
        <dbReference type="ARBA" id="ARBA00022801"/>
    </source>
</evidence>
<dbReference type="OrthoDB" id="2661124at2"/>
<dbReference type="CDD" id="cd04663">
    <property type="entry name" value="NUDIX_Hydrolase"/>
    <property type="match status" value="1"/>
</dbReference>
<dbReference type="InterPro" id="IPR015797">
    <property type="entry name" value="NUDIX_hydrolase-like_dom_sf"/>
</dbReference>